<dbReference type="EMBL" id="CP009398">
    <property type="protein sequence ID" value="AIO00061.1"/>
    <property type="molecule type" value="Genomic_DNA"/>
</dbReference>
<keyword evidence="8" id="KW-0233">DNA recombination</keyword>
<feature type="compositionally biased region" description="Low complexity" evidence="11">
    <location>
        <begin position="376"/>
        <end position="387"/>
    </location>
</feature>
<feature type="region of interest" description="Disordered" evidence="11">
    <location>
        <begin position="364"/>
        <end position="387"/>
    </location>
</feature>
<name>A0A088RVW9_LEIPA</name>
<evidence type="ECO:0000256" key="5">
    <source>
        <dbReference type="ARBA" id="ARBA00022806"/>
    </source>
</evidence>
<keyword evidence="14" id="KW-1185">Reference proteome</keyword>
<dbReference type="InterPro" id="IPR036465">
    <property type="entry name" value="vWFA_dom_sf"/>
</dbReference>
<dbReference type="Pfam" id="PF03731">
    <property type="entry name" value="Ku_N"/>
    <property type="match status" value="1"/>
</dbReference>
<dbReference type="VEuPathDB" id="TriTrypDB:LPMP_291100"/>
<dbReference type="GO" id="GO:0043564">
    <property type="term" value="C:Ku70:Ku80 complex"/>
    <property type="evidence" value="ECO:0007669"/>
    <property type="project" value="TreeGrafter"/>
</dbReference>
<dbReference type="Gene3D" id="2.40.290.10">
    <property type="match status" value="1"/>
</dbReference>
<dbReference type="InterPro" id="IPR006164">
    <property type="entry name" value="DNA_bd_Ku70/Ku80"/>
</dbReference>
<keyword evidence="2" id="KW-0547">Nucleotide-binding</keyword>
<evidence type="ECO:0000256" key="3">
    <source>
        <dbReference type="ARBA" id="ARBA00022763"/>
    </source>
</evidence>
<keyword evidence="4" id="KW-0378">Hydrolase</keyword>
<evidence type="ECO:0000256" key="7">
    <source>
        <dbReference type="ARBA" id="ARBA00023125"/>
    </source>
</evidence>
<dbReference type="GO" id="GO:0003690">
    <property type="term" value="F:double-stranded DNA binding"/>
    <property type="evidence" value="ECO:0007669"/>
    <property type="project" value="TreeGrafter"/>
</dbReference>
<evidence type="ECO:0000256" key="4">
    <source>
        <dbReference type="ARBA" id="ARBA00022801"/>
    </source>
</evidence>
<dbReference type="InterPro" id="IPR005161">
    <property type="entry name" value="Ku_N"/>
</dbReference>
<dbReference type="InterPro" id="IPR016194">
    <property type="entry name" value="SPOC-like_C_dom_sf"/>
</dbReference>
<dbReference type="GO" id="GO:0005524">
    <property type="term" value="F:ATP binding"/>
    <property type="evidence" value="ECO:0007669"/>
    <property type="project" value="UniProtKB-KW"/>
</dbReference>
<dbReference type="Pfam" id="PF02735">
    <property type="entry name" value="Ku"/>
    <property type="match status" value="1"/>
</dbReference>
<keyword evidence="3" id="KW-0227">DNA damage</keyword>
<evidence type="ECO:0000313" key="13">
    <source>
        <dbReference type="EMBL" id="AIO00061.1"/>
    </source>
</evidence>
<evidence type="ECO:0000259" key="12">
    <source>
        <dbReference type="SMART" id="SM00559"/>
    </source>
</evidence>
<dbReference type="AlphaFoldDB" id="A0A088RVW9"/>
<dbReference type="Gene3D" id="3.40.50.410">
    <property type="entry name" value="von Willebrand factor, type A domain"/>
    <property type="match status" value="1"/>
</dbReference>
<evidence type="ECO:0000256" key="6">
    <source>
        <dbReference type="ARBA" id="ARBA00022840"/>
    </source>
</evidence>
<feature type="compositionally biased region" description="Polar residues" evidence="11">
    <location>
        <begin position="364"/>
        <end position="375"/>
    </location>
</feature>
<proteinExistence type="predicted"/>
<dbReference type="KEGG" id="lpan:LPMP_291100"/>
<dbReference type="GO" id="GO:0016787">
    <property type="term" value="F:hydrolase activity"/>
    <property type="evidence" value="ECO:0007669"/>
    <property type="project" value="UniProtKB-KW"/>
</dbReference>
<dbReference type="PANTHER" id="PTHR12604:SF2">
    <property type="entry name" value="X-RAY REPAIR CROSS-COMPLEMENTING PROTEIN 6"/>
    <property type="match status" value="1"/>
</dbReference>
<dbReference type="GO" id="GO:0000723">
    <property type="term" value="P:telomere maintenance"/>
    <property type="evidence" value="ECO:0007669"/>
    <property type="project" value="TreeGrafter"/>
</dbReference>
<evidence type="ECO:0000256" key="11">
    <source>
        <dbReference type="SAM" id="MobiDB-lite"/>
    </source>
</evidence>
<dbReference type="SUPFAM" id="SSF100939">
    <property type="entry name" value="SPOC domain-like"/>
    <property type="match status" value="1"/>
</dbReference>
<evidence type="ECO:0000313" key="14">
    <source>
        <dbReference type="Proteomes" id="UP000063063"/>
    </source>
</evidence>
<evidence type="ECO:0000256" key="9">
    <source>
        <dbReference type="ARBA" id="ARBA00023204"/>
    </source>
</evidence>
<dbReference type="PANTHER" id="PTHR12604">
    <property type="entry name" value="KU AUTOANTIGEN DNA HELICASE"/>
    <property type="match status" value="1"/>
</dbReference>
<keyword evidence="6" id="KW-0067">ATP-binding</keyword>
<keyword evidence="5" id="KW-0347">Helicase</keyword>
<dbReference type="InterPro" id="IPR047087">
    <property type="entry name" value="KU70_core_dom"/>
</dbReference>
<keyword evidence="7" id="KW-0238">DNA-binding</keyword>
<protein>
    <submittedName>
        <fullName evidence="13">KU70 protein, putative</fullName>
    </submittedName>
</protein>
<keyword evidence="9" id="KW-0234">DNA repair</keyword>
<gene>
    <name evidence="13" type="ORF">LPMP_291100</name>
</gene>
<accession>A0A088RVW9</accession>
<dbReference type="GO" id="GO:0006303">
    <property type="term" value="P:double-strand break repair via nonhomologous end joining"/>
    <property type="evidence" value="ECO:0007669"/>
    <property type="project" value="InterPro"/>
</dbReference>
<evidence type="ECO:0000256" key="2">
    <source>
        <dbReference type="ARBA" id="ARBA00022741"/>
    </source>
</evidence>
<evidence type="ECO:0000256" key="1">
    <source>
        <dbReference type="ARBA" id="ARBA00004123"/>
    </source>
</evidence>
<dbReference type="GO" id="GO:0042162">
    <property type="term" value="F:telomeric DNA binding"/>
    <property type="evidence" value="ECO:0007669"/>
    <property type="project" value="TreeGrafter"/>
</dbReference>
<dbReference type="VEuPathDB" id="TriTrypDB:LPAL13_290015100"/>
<dbReference type="GeneID" id="22576874"/>
<sequence>MDEFAEWGEGTTGIVAADSTYTEGLDFDEYREQLWQLNQRDAVVCLVDCNEGMFGALPAGESTTTTSVGKSGASSPARTRGVVRLKLSTTGHEATMGSGAVGDSDAAVGLSSSFFSMSMQSILALMKEKIICSSKDVVAIVLYNTRTPTPSRGFRGVYVIQEAARIGTECMQKVEQLEAAGAPGSAAYEEFKAHIGHWPTASMFPAPAAASSASGCAETNTALPTPLSASPAFKFSEALWEVQRIVLRLRTMPDICHRRLFVFTNRDNPSGDDAREWSLCRSRACDLGKEGVVLEVFGFGNAGSGGGPYPSGSSAVADTAGDAGHGRQSISSTASICADGTDRSSRRSSARPLFTVSSMFDQSLDPTTAATGANTGQSGPSQSDSPSLAETGFVPDFFWGPLLREMQAASARFSANGDSDNMAALTEARDEAFVSRGGGSINVNAGNGTLQQLLDSVMRRATAQRPFRHCLLRIGGFSGTATGSLSATTAAERDAERASRAAAVPQMAVSLYTPFVRARLPPREWLDKRTNRMLHRVVRLHARTNGGDGDDGGVCAGHKEGAGDSRPNQLQRFRSEKDPTEELMTGQEDVQLGDLRYYAPAGKERVYFTMAERKRIVEVAAAGAEPGFTVLHFKDLVDAVKREHSVGRSSFLHSCVQRGGAHSHRLFVLFVRRLRAKKKVAIAQYCTSAGSAPRLVALVPSPDLTGHPERRDQVPVDGLGLYVVPLPYAEDLRAVPELRACTLTNKHVTPVLEDSSVDPMHLELAKQLVSSLTVSYQVDAVLNPALQRQYRKLQELARRLFPLSVNPLYLDVETSLARVEEEDAGAEDTDEAPWELDGTLPDYEGMRSFAALFHSFNKEVLGNDYDAFLYCPHPRAAAMATRRPRGGAAEVSAAGGSAAVSTEEDGDPVPIEQVIRHAAAENAWEGLIIPQLKRYLTATNVSAGGARRKADLIELVKQHFPPPS</sequence>
<dbReference type="OrthoDB" id="3249161at2759"/>
<feature type="domain" description="Ku" evidence="12">
    <location>
        <begin position="587"/>
        <end position="743"/>
    </location>
</feature>
<evidence type="ECO:0000256" key="10">
    <source>
        <dbReference type="ARBA" id="ARBA00023242"/>
    </source>
</evidence>
<reference evidence="13 14" key="1">
    <citation type="journal article" date="2015" name="Sci. Rep.">
        <title>The genome of Leishmania panamensis: insights into genomics of the L. (Viannia) subgenus.</title>
        <authorList>
            <person name="Llanes A."/>
            <person name="Restrepo C.M."/>
            <person name="Vecchio G.D."/>
            <person name="Anguizola F.J."/>
            <person name="Lleonart R."/>
        </authorList>
    </citation>
    <scope>NUCLEOTIDE SEQUENCE [LARGE SCALE GENOMIC DNA]</scope>
    <source>
        <strain evidence="13 14">MHOM/PA/94/PSC-1</strain>
    </source>
</reference>
<dbReference type="GO" id="GO:0006310">
    <property type="term" value="P:DNA recombination"/>
    <property type="evidence" value="ECO:0007669"/>
    <property type="project" value="UniProtKB-KW"/>
</dbReference>
<evidence type="ECO:0000256" key="8">
    <source>
        <dbReference type="ARBA" id="ARBA00023172"/>
    </source>
</evidence>
<dbReference type="SUPFAM" id="SSF53300">
    <property type="entry name" value="vWA-like"/>
    <property type="match status" value="1"/>
</dbReference>
<dbReference type="CDD" id="cd00788">
    <property type="entry name" value="KU70"/>
    <property type="match status" value="1"/>
</dbReference>
<keyword evidence="10" id="KW-0539">Nucleus</keyword>
<organism evidence="13 14">
    <name type="scientific">Leishmania panamensis</name>
    <dbReference type="NCBI Taxonomy" id="5679"/>
    <lineage>
        <taxon>Eukaryota</taxon>
        <taxon>Discoba</taxon>
        <taxon>Euglenozoa</taxon>
        <taxon>Kinetoplastea</taxon>
        <taxon>Metakinetoplastina</taxon>
        <taxon>Trypanosomatida</taxon>
        <taxon>Trypanosomatidae</taxon>
        <taxon>Leishmaniinae</taxon>
        <taxon>Leishmania</taxon>
        <taxon>Leishmania guyanensis species complex</taxon>
    </lineage>
</organism>
<dbReference type="RefSeq" id="XP_010700718.1">
    <property type="nucleotide sequence ID" value="XM_010702416.1"/>
</dbReference>
<dbReference type="Gene3D" id="1.10.1600.10">
    <property type="match status" value="1"/>
</dbReference>
<dbReference type="eggNOG" id="KOG2327">
    <property type="taxonomic scope" value="Eukaryota"/>
</dbReference>
<dbReference type="SMART" id="SM00559">
    <property type="entry name" value="Ku78"/>
    <property type="match status" value="1"/>
</dbReference>
<dbReference type="Proteomes" id="UP000063063">
    <property type="component" value="Chromosome 29"/>
</dbReference>
<comment type="subcellular location">
    <subcellularLocation>
        <location evidence="1">Nucleus</location>
    </subcellularLocation>
</comment>
<dbReference type="GO" id="GO:0004386">
    <property type="term" value="F:helicase activity"/>
    <property type="evidence" value="ECO:0007669"/>
    <property type="project" value="UniProtKB-KW"/>
</dbReference>
<feature type="region of interest" description="Disordered" evidence="11">
    <location>
        <begin position="310"/>
        <end position="352"/>
    </location>
</feature>